<keyword evidence="1" id="KW-0472">Membrane</keyword>
<dbReference type="AlphaFoldDB" id="A0AAW4IP05"/>
<gene>
    <name evidence="2" type="ORF">J3491_06440</name>
</gene>
<keyword evidence="1" id="KW-0812">Transmembrane</keyword>
<name>A0AAW4IP05_9GAMM</name>
<proteinExistence type="predicted"/>
<accession>A0AAW4IP05</accession>
<evidence type="ECO:0008006" key="4">
    <source>
        <dbReference type="Google" id="ProtNLM"/>
    </source>
</evidence>
<comment type="caution">
    <text evidence="2">The sequence shown here is derived from an EMBL/GenBank/DDBJ whole genome shotgun (WGS) entry which is preliminary data.</text>
</comment>
<dbReference type="RefSeq" id="WP_201546016.1">
    <property type="nucleotide sequence ID" value="NZ_JAGBKN010000010.1"/>
</dbReference>
<dbReference type="Proteomes" id="UP000664161">
    <property type="component" value="Unassembled WGS sequence"/>
</dbReference>
<sequence length="74" mass="7909">MTSKLFISGSIMLTLAALSGLMESLFYGDIGADGVLQESLFLPLALIFLALAIILYGLSLIMQVKTRVTGTHMS</sequence>
<dbReference type="EMBL" id="JAGBKN010000010">
    <property type="protein sequence ID" value="MBO1516970.1"/>
    <property type="molecule type" value="Genomic_DNA"/>
</dbReference>
<organism evidence="2 3">
    <name type="scientific">Psychrobacter halodurans</name>
    <dbReference type="NCBI Taxonomy" id="2818439"/>
    <lineage>
        <taxon>Bacteria</taxon>
        <taxon>Pseudomonadati</taxon>
        <taxon>Pseudomonadota</taxon>
        <taxon>Gammaproteobacteria</taxon>
        <taxon>Moraxellales</taxon>
        <taxon>Moraxellaceae</taxon>
        <taxon>Psychrobacter</taxon>
    </lineage>
</organism>
<protein>
    <recommendedName>
        <fullName evidence="4">DUF3955 domain-containing protein</fullName>
    </recommendedName>
</protein>
<evidence type="ECO:0000313" key="2">
    <source>
        <dbReference type="EMBL" id="MBO1516970.1"/>
    </source>
</evidence>
<reference evidence="2 3" key="1">
    <citation type="submission" date="2021-03" db="EMBL/GenBank/DDBJ databases">
        <authorList>
            <person name="Shang D.-D."/>
            <person name="Du Z.-J."/>
            <person name="Chen G.-J."/>
        </authorList>
    </citation>
    <scope>NUCLEOTIDE SEQUENCE [LARGE SCALE GENOMIC DNA]</scope>
    <source>
        <strain evidence="2 3">F2608</strain>
    </source>
</reference>
<evidence type="ECO:0000313" key="3">
    <source>
        <dbReference type="Proteomes" id="UP000664161"/>
    </source>
</evidence>
<keyword evidence="1" id="KW-1133">Transmembrane helix</keyword>
<keyword evidence="3" id="KW-1185">Reference proteome</keyword>
<evidence type="ECO:0000256" key="1">
    <source>
        <dbReference type="SAM" id="Phobius"/>
    </source>
</evidence>
<feature type="transmembrane region" description="Helical" evidence="1">
    <location>
        <begin position="40"/>
        <end position="58"/>
    </location>
</feature>